<evidence type="ECO:0000259" key="2">
    <source>
        <dbReference type="Pfam" id="PF10157"/>
    </source>
</evidence>
<evidence type="ECO:0000313" key="4">
    <source>
        <dbReference type="Proteomes" id="UP000483820"/>
    </source>
</evidence>
<dbReference type="Pfam" id="PF10157">
    <property type="entry name" value="BORCS6"/>
    <property type="match status" value="2"/>
</dbReference>
<evidence type="ECO:0000259" key="1">
    <source>
        <dbReference type="Pfam" id="PF07735"/>
    </source>
</evidence>
<feature type="domain" description="BLOC-1-related complex subunit 6 C-terminal helix" evidence="2">
    <location>
        <begin position="340"/>
        <end position="397"/>
    </location>
</feature>
<organism evidence="3 4">
    <name type="scientific">Caenorhabditis remanei</name>
    <name type="common">Caenorhabditis vulgaris</name>
    <dbReference type="NCBI Taxonomy" id="31234"/>
    <lineage>
        <taxon>Eukaryota</taxon>
        <taxon>Metazoa</taxon>
        <taxon>Ecdysozoa</taxon>
        <taxon>Nematoda</taxon>
        <taxon>Chromadorea</taxon>
        <taxon>Rhabditida</taxon>
        <taxon>Rhabditina</taxon>
        <taxon>Rhabditomorpha</taxon>
        <taxon>Rhabditoidea</taxon>
        <taxon>Rhabditidae</taxon>
        <taxon>Peloderinae</taxon>
        <taxon>Caenorhabditis</taxon>
    </lineage>
</organism>
<feature type="domain" description="Sdz-33 F-box" evidence="1">
    <location>
        <begin position="240"/>
        <end position="300"/>
    </location>
</feature>
<dbReference type="CTD" id="9798997"/>
<dbReference type="InterPro" id="IPR012885">
    <property type="entry name" value="F-box_Sdz-33"/>
</dbReference>
<feature type="domain" description="BLOC-1-related complex subunit 6 C-terminal helix" evidence="2">
    <location>
        <begin position="1"/>
        <end position="65"/>
    </location>
</feature>
<dbReference type="EMBL" id="WUAV01000004">
    <property type="protein sequence ID" value="KAF1758555.1"/>
    <property type="molecule type" value="Genomic_DNA"/>
</dbReference>
<dbReference type="Pfam" id="PF07735">
    <property type="entry name" value="FBA_2"/>
    <property type="match status" value="2"/>
</dbReference>
<sequence length="709" mass="81866">MSDLTLESLQCYNSGVEKACDAADSNVKSTYAILAKVEEVNQSMGSVQKLAGQIKEMRRLVELFETLFHGSLKIDFASLSNRCRIVVKSAVRKNSFELSVRFHKIPQVEICEEECYDLVEPYLDRRYHHLDSVITLRTYFQSYEMVSVIWTQLWTDYICSIFNCKVHYLHIQSDECSGALLSIVEWLKNRQESIPEFSLTDPNSISENLSSVFRNLDITNSLCLSMFQSNLINPVDFKFNMNFVFIEGHLPSVKWITIDNLLASNCMHFCLYCSPFTDVDLNRFLKEWVNGSNPRLNALTMFVKEIDNTILIGELDVEERDGSVERIYHHKNAEKSCWFSLQCYNSGVEKACDAADSNVKSTYAMLAKVEEVNQSMGNVQKLAGQIKEMRRLVELFETLFHGSLKVDFALISKRCRYVVKSAVPRDYFKINVCFSNTSRIFLQTDKYRYDLMRPPLYGIGTKPDPTIRLRMRFIRNELSSANWTKRWVDNVSFLFNCKVHSLQIESGECSKSFLSIVEWLQNKQKSIEMFSVKGPEVASQNLSLIFERLEIKHMLSLNLNHKAEVRPSLIKFNMDIVELYGSPLSMMWITLESILSSNCVCFNLDNSNLTDLNLNRFMKEWVRGSNPRLKSLRLKIKKVNLENLLDELELEEPDGTVDRVFNLPGILVRPIDMTSGTDINTLDGRLGTFKVEDDEFSDELQLFTMVFWS</sequence>
<dbReference type="KEGG" id="crq:GCK72_015014"/>
<comment type="caution">
    <text evidence="3">The sequence shown here is derived from an EMBL/GenBank/DDBJ whole genome shotgun (WGS) entry which is preliminary data.</text>
</comment>
<dbReference type="GeneID" id="9798997"/>
<reference evidence="3 4" key="1">
    <citation type="submission" date="2019-12" db="EMBL/GenBank/DDBJ databases">
        <title>Chromosome-level assembly of the Caenorhabditis remanei genome.</title>
        <authorList>
            <person name="Teterina A.A."/>
            <person name="Willis J.H."/>
            <person name="Phillips P.C."/>
        </authorList>
    </citation>
    <scope>NUCLEOTIDE SEQUENCE [LARGE SCALE GENOMIC DNA]</scope>
    <source>
        <strain evidence="3 4">PX506</strain>
        <tissue evidence="3">Whole organism</tissue>
    </source>
</reference>
<feature type="domain" description="Sdz-33 F-box" evidence="1">
    <location>
        <begin position="571"/>
        <end position="634"/>
    </location>
</feature>
<name>A0A6A5GVL6_CAERE</name>
<dbReference type="PANTHER" id="PTHR21503">
    <property type="entry name" value="F-BOX-CONTAINING HYPOTHETICAL PROTEIN C.ELEGANS"/>
    <property type="match status" value="1"/>
</dbReference>
<protein>
    <recommendedName>
        <fullName evidence="5">F-box associated domain-containing protein</fullName>
    </recommendedName>
</protein>
<gene>
    <name evidence="3" type="ORF">GCK72_015014</name>
</gene>
<evidence type="ECO:0008006" key="5">
    <source>
        <dbReference type="Google" id="ProtNLM"/>
    </source>
</evidence>
<dbReference type="AlphaFoldDB" id="A0A6A5GVL6"/>
<dbReference type="Proteomes" id="UP000483820">
    <property type="component" value="Chromosome IV"/>
</dbReference>
<dbReference type="PANTHER" id="PTHR21503:SF8">
    <property type="entry name" value="F-BOX ASSOCIATED DOMAIN-CONTAINING PROTEIN-RELATED"/>
    <property type="match status" value="1"/>
</dbReference>
<accession>A0A6A5GVL6</accession>
<evidence type="ECO:0000313" key="3">
    <source>
        <dbReference type="EMBL" id="KAF1758555.1"/>
    </source>
</evidence>
<proteinExistence type="predicted"/>
<dbReference type="RefSeq" id="XP_003108722.2">
    <property type="nucleotide sequence ID" value="XM_003108674.2"/>
</dbReference>
<dbReference type="InterPro" id="IPR046465">
    <property type="entry name" value="BORCS6_C"/>
</dbReference>